<keyword evidence="1" id="KW-1133">Transmembrane helix</keyword>
<feature type="transmembrane region" description="Helical" evidence="1">
    <location>
        <begin position="29"/>
        <end position="46"/>
    </location>
</feature>
<evidence type="ECO:0000256" key="1">
    <source>
        <dbReference type="SAM" id="Phobius"/>
    </source>
</evidence>
<evidence type="ECO:0000313" key="2">
    <source>
        <dbReference type="EMBL" id="OWZ00596.1"/>
    </source>
</evidence>
<organism evidence="2 3">
    <name type="scientific">Phytophthora megakarya</name>
    <dbReference type="NCBI Taxonomy" id="4795"/>
    <lineage>
        <taxon>Eukaryota</taxon>
        <taxon>Sar</taxon>
        <taxon>Stramenopiles</taxon>
        <taxon>Oomycota</taxon>
        <taxon>Peronosporomycetes</taxon>
        <taxon>Peronosporales</taxon>
        <taxon>Peronosporaceae</taxon>
        <taxon>Phytophthora</taxon>
    </lineage>
</organism>
<keyword evidence="1" id="KW-0472">Membrane</keyword>
<dbReference type="AlphaFoldDB" id="A0A225V3U1"/>
<sequence>MSQVLKSGGSGMTLDHDTFPHLTRIEWKALHPLAAIYGVFVVTSLLRSAALNQWRQVAQEFIERELAEPNRRVSIPSHSSRNIAFSMETSTYSGVGQARLPLNHWGGREIDIAITSRLIETTSAKVNFLLSRLSGKSNEWGLGKIVVDQNAFPTL</sequence>
<accession>A0A225V3U1</accession>
<reference evidence="3" key="1">
    <citation type="submission" date="2017-03" db="EMBL/GenBank/DDBJ databases">
        <title>Phytopthora megakarya and P. palmivora, two closely related causual agents of cacao black pod achieved similar genome size and gene model numbers by different mechanisms.</title>
        <authorList>
            <person name="Ali S."/>
            <person name="Shao J."/>
            <person name="Larry D.J."/>
            <person name="Kronmiller B."/>
            <person name="Shen D."/>
            <person name="Strem M.D."/>
            <person name="Melnick R.L."/>
            <person name="Guiltinan M.J."/>
            <person name="Tyler B.M."/>
            <person name="Meinhardt L.W."/>
            <person name="Bailey B.A."/>
        </authorList>
    </citation>
    <scope>NUCLEOTIDE SEQUENCE [LARGE SCALE GENOMIC DNA]</scope>
    <source>
        <strain evidence="3">zdho120</strain>
    </source>
</reference>
<dbReference type="OrthoDB" id="99531at2759"/>
<evidence type="ECO:0000313" key="3">
    <source>
        <dbReference type="Proteomes" id="UP000198211"/>
    </source>
</evidence>
<keyword evidence="1" id="KW-0812">Transmembrane</keyword>
<name>A0A225V3U1_9STRA</name>
<dbReference type="EMBL" id="NBNE01007485">
    <property type="protein sequence ID" value="OWZ00596.1"/>
    <property type="molecule type" value="Genomic_DNA"/>
</dbReference>
<dbReference type="Proteomes" id="UP000198211">
    <property type="component" value="Unassembled WGS sequence"/>
</dbReference>
<gene>
    <name evidence="2" type="ORF">PHMEG_00028175</name>
</gene>
<keyword evidence="3" id="KW-1185">Reference proteome</keyword>
<proteinExistence type="predicted"/>
<comment type="caution">
    <text evidence="2">The sequence shown here is derived from an EMBL/GenBank/DDBJ whole genome shotgun (WGS) entry which is preliminary data.</text>
</comment>
<protein>
    <submittedName>
        <fullName evidence="2">Polyprotein</fullName>
    </submittedName>
</protein>